<evidence type="ECO:0008006" key="5">
    <source>
        <dbReference type="Google" id="ProtNLM"/>
    </source>
</evidence>
<dbReference type="STRING" id="1197477.IA57_02020"/>
<dbReference type="Proteomes" id="UP000028521">
    <property type="component" value="Unassembled WGS sequence"/>
</dbReference>
<reference evidence="3 4" key="1">
    <citation type="journal article" date="2014" name="Genome Announc.">
        <title>Draft Genome Sequence of the Algicidal Bacterium Mangrovimonas yunxiaonensis Strain LY01.</title>
        <authorList>
            <person name="Li Y."/>
            <person name="Zhu H."/>
            <person name="Li C."/>
            <person name="Zhang H."/>
            <person name="Chen Z."/>
            <person name="Zheng W."/>
            <person name="Xu H."/>
            <person name="Zheng T."/>
        </authorList>
    </citation>
    <scope>NUCLEOTIDE SEQUENCE [LARGE SCALE GENOMIC DNA]</scope>
    <source>
        <strain evidence="3 4">LY01</strain>
    </source>
</reference>
<accession>A0A084TNZ6</accession>
<evidence type="ECO:0000256" key="1">
    <source>
        <dbReference type="SAM" id="MobiDB-lite"/>
    </source>
</evidence>
<keyword evidence="2" id="KW-0732">Signal</keyword>
<feature type="signal peptide" evidence="2">
    <location>
        <begin position="1"/>
        <end position="18"/>
    </location>
</feature>
<keyword evidence="4" id="KW-1185">Reference proteome</keyword>
<dbReference type="RefSeq" id="WP_036118561.1">
    <property type="nucleotide sequence ID" value="NZ_BMET01000002.1"/>
</dbReference>
<name>A0A084TNZ6_9FLAO</name>
<feature type="region of interest" description="Disordered" evidence="1">
    <location>
        <begin position="65"/>
        <end position="87"/>
    </location>
</feature>
<evidence type="ECO:0000313" key="4">
    <source>
        <dbReference type="Proteomes" id="UP000028521"/>
    </source>
</evidence>
<evidence type="ECO:0000256" key="2">
    <source>
        <dbReference type="SAM" id="SignalP"/>
    </source>
</evidence>
<sequence length="146" mass="17267">MKKLVLIALALMAFTANAQERKNHDKPNFTPEEVAELRTKQMTLDLDLTEAQQKQVGKINLEEATFRHQKRSAMKTGEASEKPSKEARLKMKHEMLDRQIELKAKMKQVLNESQYEKWVEKRESKKQRHMKRHKKDGTKKLQRKID</sequence>
<dbReference type="eggNOG" id="ENOG5032Y0C">
    <property type="taxonomic scope" value="Bacteria"/>
</dbReference>
<feature type="compositionally biased region" description="Basic residues" evidence="1">
    <location>
        <begin position="124"/>
        <end position="146"/>
    </location>
</feature>
<evidence type="ECO:0000313" key="3">
    <source>
        <dbReference type="EMBL" id="KFB02432.1"/>
    </source>
</evidence>
<gene>
    <name evidence="3" type="ORF">IA57_02020</name>
</gene>
<dbReference type="AlphaFoldDB" id="A0A084TNZ6"/>
<dbReference type="OrthoDB" id="956918at2"/>
<protein>
    <recommendedName>
        <fullName evidence="5">DUF4890 domain-containing protein</fullName>
    </recommendedName>
</protein>
<proteinExistence type="predicted"/>
<dbReference type="EMBL" id="JPFK01000002">
    <property type="protein sequence ID" value="KFB02432.1"/>
    <property type="molecule type" value="Genomic_DNA"/>
</dbReference>
<reference evidence="4" key="2">
    <citation type="submission" date="2014-07" db="EMBL/GenBank/DDBJ databases">
        <title>Genome sequence of Mangrovimonas yunxiaonensis.</title>
        <authorList>
            <person name="Li Y."/>
            <person name="Zheng T."/>
        </authorList>
    </citation>
    <scope>NUCLEOTIDE SEQUENCE [LARGE SCALE GENOMIC DNA]</scope>
    <source>
        <strain evidence="4">LY01</strain>
    </source>
</reference>
<feature type="region of interest" description="Disordered" evidence="1">
    <location>
        <begin position="115"/>
        <end position="146"/>
    </location>
</feature>
<organism evidence="3 4">
    <name type="scientific">Mangrovimonas yunxiaonensis</name>
    <dbReference type="NCBI Taxonomy" id="1197477"/>
    <lineage>
        <taxon>Bacteria</taxon>
        <taxon>Pseudomonadati</taxon>
        <taxon>Bacteroidota</taxon>
        <taxon>Flavobacteriia</taxon>
        <taxon>Flavobacteriales</taxon>
        <taxon>Flavobacteriaceae</taxon>
        <taxon>Mangrovimonas</taxon>
    </lineage>
</organism>
<feature type="chain" id="PRO_5001782941" description="DUF4890 domain-containing protein" evidence="2">
    <location>
        <begin position="19"/>
        <end position="146"/>
    </location>
</feature>
<comment type="caution">
    <text evidence="3">The sequence shown here is derived from an EMBL/GenBank/DDBJ whole genome shotgun (WGS) entry which is preliminary data.</text>
</comment>
<feature type="compositionally biased region" description="Basic and acidic residues" evidence="1">
    <location>
        <begin position="78"/>
        <end position="87"/>
    </location>
</feature>